<gene>
    <name evidence="3" type="ORF">A2751_02060</name>
</gene>
<dbReference type="Proteomes" id="UP000176864">
    <property type="component" value="Unassembled WGS sequence"/>
</dbReference>
<proteinExistence type="predicted"/>
<dbReference type="GO" id="GO:0005524">
    <property type="term" value="F:ATP binding"/>
    <property type="evidence" value="ECO:0007669"/>
    <property type="project" value="UniProtKB-UniRule"/>
</dbReference>
<keyword evidence="1" id="KW-0547">Nucleotide-binding</keyword>
<evidence type="ECO:0000313" key="3">
    <source>
        <dbReference type="EMBL" id="OGE77812.1"/>
    </source>
</evidence>
<protein>
    <recommendedName>
        <fullName evidence="2">ATP-grasp domain-containing protein</fullName>
    </recommendedName>
</protein>
<dbReference type="Gene3D" id="3.30.470.20">
    <property type="entry name" value="ATP-grasp fold, B domain"/>
    <property type="match status" value="1"/>
</dbReference>
<dbReference type="PANTHER" id="PTHR37018:SF1">
    <property type="entry name" value="CULTURE SPECIFIC PROTEIN, PUTATIVE (AFU_ORTHOLOGUE AFUA_2G00130)-RELATED"/>
    <property type="match status" value="1"/>
</dbReference>
<dbReference type="AlphaFoldDB" id="A0A1F5NJY5"/>
<dbReference type="PANTHER" id="PTHR37018">
    <property type="entry name" value="CULTURE SPECIFIC PROTEIN, PUTATIVE (AFU_ORTHOLOGUE AFUA_2G00130)-RELATED"/>
    <property type="match status" value="1"/>
</dbReference>
<dbReference type="GO" id="GO:0046872">
    <property type="term" value="F:metal ion binding"/>
    <property type="evidence" value="ECO:0007669"/>
    <property type="project" value="InterPro"/>
</dbReference>
<dbReference type="InterPro" id="IPR003806">
    <property type="entry name" value="ATP-grasp_PylC-type"/>
</dbReference>
<accession>A0A1F5NJY5</accession>
<sequence length="441" mass="49347">MFKAQAQTATKTAENLHKRQKQAEKISLSKYFPKGSVYFYAFPAGEESNFYNAVPPWIEELVAARPMICAGDDIKVLSFAAPANPDLRNVLENECGLSLSHPERIIALSKNISSEVQGRERNEIVKNNLARLFSEKQLIMAQPFLDRNLKSAFQIDPELTIWLNDKKNLPYLVPSQYLPERLAEFTSGSEFAAGGNLGTPCVVKVSSSSAGDGVRICQGEKSLDQARQDLKNLRGHILIEQYIRARDNYCVQFAIPYDPDQDIEIIGQNRQLISPAGEFLGAAVDQHDPNPTLADIYRVLEKYILPRVRARGWYGIGGIDVLVAENGEFYFIDANFRMTATFAYVCQVKNGAIKKPLISFTGSFQGSLDELKNIFAPHAVRGHANQILQMLSITKKQNSYWFNAGMLFDHPETVWENAQDLLKLGINSQVLANLAQKNNLV</sequence>
<comment type="caution">
    <text evidence="3">The sequence shown here is derived from an EMBL/GenBank/DDBJ whole genome shotgun (WGS) entry which is preliminary data.</text>
</comment>
<dbReference type="EMBL" id="MFEK01000016">
    <property type="protein sequence ID" value="OGE77812.1"/>
    <property type="molecule type" value="Genomic_DNA"/>
</dbReference>
<reference evidence="3 4" key="1">
    <citation type="journal article" date="2016" name="Nat. Commun.">
        <title>Thousands of microbial genomes shed light on interconnected biogeochemical processes in an aquifer system.</title>
        <authorList>
            <person name="Anantharaman K."/>
            <person name="Brown C.T."/>
            <person name="Hug L.A."/>
            <person name="Sharon I."/>
            <person name="Castelle C.J."/>
            <person name="Probst A.J."/>
            <person name="Thomas B.C."/>
            <person name="Singh A."/>
            <person name="Wilkins M.J."/>
            <person name="Karaoz U."/>
            <person name="Brodie E.L."/>
            <person name="Williams K.H."/>
            <person name="Hubbard S.S."/>
            <person name="Banfield J.F."/>
        </authorList>
    </citation>
    <scope>NUCLEOTIDE SEQUENCE [LARGE SCALE GENOMIC DNA]</scope>
</reference>
<evidence type="ECO:0000259" key="2">
    <source>
        <dbReference type="PROSITE" id="PS50975"/>
    </source>
</evidence>
<dbReference type="PROSITE" id="PS50975">
    <property type="entry name" value="ATP_GRASP"/>
    <property type="match status" value="1"/>
</dbReference>
<dbReference type="SUPFAM" id="SSF56059">
    <property type="entry name" value="Glutathione synthetase ATP-binding domain-like"/>
    <property type="match status" value="1"/>
</dbReference>
<evidence type="ECO:0000313" key="4">
    <source>
        <dbReference type="Proteomes" id="UP000176864"/>
    </source>
</evidence>
<dbReference type="Pfam" id="PF02655">
    <property type="entry name" value="ATP-grasp_3"/>
    <property type="match status" value="1"/>
</dbReference>
<feature type="domain" description="ATP-grasp" evidence="2">
    <location>
        <begin position="170"/>
        <end position="362"/>
    </location>
</feature>
<name>A0A1F5NJY5_9BACT</name>
<dbReference type="InterPro" id="IPR011761">
    <property type="entry name" value="ATP-grasp"/>
</dbReference>
<evidence type="ECO:0000256" key="1">
    <source>
        <dbReference type="PROSITE-ProRule" id="PRU00409"/>
    </source>
</evidence>
<dbReference type="STRING" id="1817824.A2751_02060"/>
<dbReference type="InterPro" id="IPR053269">
    <property type="entry name" value="Asp-Met_ligase"/>
</dbReference>
<keyword evidence="1" id="KW-0067">ATP-binding</keyword>
<organism evidence="3 4">
    <name type="scientific">Candidatus Doudnabacteria bacterium RIFCSPHIGHO2_01_FULL_46_14</name>
    <dbReference type="NCBI Taxonomy" id="1817824"/>
    <lineage>
        <taxon>Bacteria</taxon>
        <taxon>Candidatus Doudnaibacteriota</taxon>
    </lineage>
</organism>